<evidence type="ECO:0000313" key="7">
    <source>
        <dbReference type="EMBL" id="GHH86281.1"/>
    </source>
</evidence>
<dbReference type="PANTHER" id="PTHR43133">
    <property type="entry name" value="RNA POLYMERASE ECF-TYPE SIGMA FACTO"/>
    <property type="match status" value="1"/>
</dbReference>
<keyword evidence="3" id="KW-0731">Sigma factor</keyword>
<dbReference type="InterPro" id="IPR036388">
    <property type="entry name" value="WH-like_DNA-bd_sf"/>
</dbReference>
<dbReference type="EMBL" id="BNAT01000006">
    <property type="protein sequence ID" value="GHH86281.1"/>
    <property type="molecule type" value="Genomic_DNA"/>
</dbReference>
<evidence type="ECO:0000256" key="4">
    <source>
        <dbReference type="ARBA" id="ARBA00023125"/>
    </source>
</evidence>
<name>A0A919GLN8_9ACTN</name>
<reference evidence="7" key="1">
    <citation type="journal article" date="2014" name="Int. J. Syst. Evol. Microbiol.">
        <title>Complete genome sequence of Corynebacterium casei LMG S-19264T (=DSM 44701T), isolated from a smear-ripened cheese.</title>
        <authorList>
            <consortium name="US DOE Joint Genome Institute (JGI-PGF)"/>
            <person name="Walter F."/>
            <person name="Albersmeier A."/>
            <person name="Kalinowski J."/>
            <person name="Ruckert C."/>
        </authorList>
    </citation>
    <scope>NUCLEOTIDE SEQUENCE</scope>
    <source>
        <strain evidence="7">CGMCC 4.7403</strain>
    </source>
</reference>
<dbReference type="Gene3D" id="1.10.10.10">
    <property type="entry name" value="Winged helix-like DNA-binding domain superfamily/Winged helix DNA-binding domain"/>
    <property type="match status" value="1"/>
</dbReference>
<sequence length="309" mass="34049">MTGAPGEQSVDERSAQGGPEWYLQPLRTDADAHDPDLAPKPLTPAQAFDALYAYCAPALVQQTYLLTGRRQQARDAVERAFQLAWQRWPEVAIDRDPAGWVRATAHEFALSPWHRLRPRVPLPFRHPEPRPDDPTGRALLDVLMKLPPPYRRTLVLYDGLGLDLPETAAETEASTAATAGRLLYARATVAAHLPEPVAPGTLHRLLAELPAGIRPRPTKPIALRARADLRARRWIHAAIAFTTLLLTTTALTLHTAPDHYEPPIPQGTPIRGVPPRTAPGPLSEPQRQLRAKLRSESAAGPERLHPEAQ</sequence>
<comment type="similarity">
    <text evidence="1">Belongs to the sigma-70 factor family. ECF subfamily.</text>
</comment>
<dbReference type="Proteomes" id="UP000603227">
    <property type="component" value="Unassembled WGS sequence"/>
</dbReference>
<feature type="compositionally biased region" description="Basic and acidic residues" evidence="6">
    <location>
        <begin position="28"/>
        <end position="37"/>
    </location>
</feature>
<evidence type="ECO:0000313" key="8">
    <source>
        <dbReference type="Proteomes" id="UP000603227"/>
    </source>
</evidence>
<dbReference type="InterPro" id="IPR013324">
    <property type="entry name" value="RNA_pol_sigma_r3/r4-like"/>
</dbReference>
<dbReference type="RefSeq" id="WP_229913731.1">
    <property type="nucleotide sequence ID" value="NZ_BNAT01000006.1"/>
</dbReference>
<feature type="region of interest" description="Disordered" evidence="6">
    <location>
        <begin position="1"/>
        <end position="40"/>
    </location>
</feature>
<dbReference type="GO" id="GO:0006352">
    <property type="term" value="P:DNA-templated transcription initiation"/>
    <property type="evidence" value="ECO:0007669"/>
    <property type="project" value="InterPro"/>
</dbReference>
<evidence type="ECO:0000256" key="2">
    <source>
        <dbReference type="ARBA" id="ARBA00023015"/>
    </source>
</evidence>
<dbReference type="SUPFAM" id="SSF88946">
    <property type="entry name" value="Sigma2 domain of RNA polymerase sigma factors"/>
    <property type="match status" value="1"/>
</dbReference>
<dbReference type="InterPro" id="IPR039425">
    <property type="entry name" value="RNA_pol_sigma-70-like"/>
</dbReference>
<proteinExistence type="inferred from homology"/>
<evidence type="ECO:0000256" key="5">
    <source>
        <dbReference type="ARBA" id="ARBA00023163"/>
    </source>
</evidence>
<dbReference type="GO" id="GO:0016987">
    <property type="term" value="F:sigma factor activity"/>
    <property type="evidence" value="ECO:0007669"/>
    <property type="project" value="UniProtKB-KW"/>
</dbReference>
<evidence type="ECO:0000256" key="1">
    <source>
        <dbReference type="ARBA" id="ARBA00010641"/>
    </source>
</evidence>
<keyword evidence="8" id="KW-1185">Reference proteome</keyword>
<comment type="caution">
    <text evidence="7">The sequence shown here is derived from an EMBL/GenBank/DDBJ whole genome shotgun (WGS) entry which is preliminary data.</text>
</comment>
<evidence type="ECO:0000256" key="6">
    <source>
        <dbReference type="SAM" id="MobiDB-lite"/>
    </source>
</evidence>
<feature type="region of interest" description="Disordered" evidence="6">
    <location>
        <begin position="257"/>
        <end position="309"/>
    </location>
</feature>
<keyword evidence="4" id="KW-0238">DNA-binding</keyword>
<dbReference type="InterPro" id="IPR013325">
    <property type="entry name" value="RNA_pol_sigma_r2"/>
</dbReference>
<dbReference type="PANTHER" id="PTHR43133:SF8">
    <property type="entry name" value="RNA POLYMERASE SIGMA FACTOR HI_1459-RELATED"/>
    <property type="match status" value="1"/>
</dbReference>
<accession>A0A919GLN8</accession>
<keyword evidence="5" id="KW-0804">Transcription</keyword>
<keyword evidence="2" id="KW-0805">Transcription regulation</keyword>
<dbReference type="GO" id="GO:0003677">
    <property type="term" value="F:DNA binding"/>
    <property type="evidence" value="ECO:0007669"/>
    <property type="project" value="UniProtKB-KW"/>
</dbReference>
<gene>
    <name evidence="7" type="ORF">GCM10017771_22730</name>
</gene>
<dbReference type="SUPFAM" id="SSF88659">
    <property type="entry name" value="Sigma3 and sigma4 domains of RNA polymerase sigma factors"/>
    <property type="match status" value="1"/>
</dbReference>
<evidence type="ECO:0000256" key="3">
    <source>
        <dbReference type="ARBA" id="ARBA00023082"/>
    </source>
</evidence>
<dbReference type="Gene3D" id="1.10.1740.10">
    <property type="match status" value="1"/>
</dbReference>
<protein>
    <recommendedName>
        <fullName evidence="9">RNA polymerase subunit sigma-70</fullName>
    </recommendedName>
</protein>
<dbReference type="AlphaFoldDB" id="A0A919GLN8"/>
<evidence type="ECO:0008006" key="9">
    <source>
        <dbReference type="Google" id="ProtNLM"/>
    </source>
</evidence>
<organism evidence="7 8">
    <name type="scientific">Streptomyces capitiformicae</name>
    <dbReference type="NCBI Taxonomy" id="2014920"/>
    <lineage>
        <taxon>Bacteria</taxon>
        <taxon>Bacillati</taxon>
        <taxon>Actinomycetota</taxon>
        <taxon>Actinomycetes</taxon>
        <taxon>Kitasatosporales</taxon>
        <taxon>Streptomycetaceae</taxon>
        <taxon>Streptomyces</taxon>
    </lineage>
</organism>
<reference evidence="7" key="2">
    <citation type="submission" date="2020-09" db="EMBL/GenBank/DDBJ databases">
        <authorList>
            <person name="Sun Q."/>
            <person name="Zhou Y."/>
        </authorList>
    </citation>
    <scope>NUCLEOTIDE SEQUENCE</scope>
    <source>
        <strain evidence="7">CGMCC 4.7403</strain>
    </source>
</reference>